<comment type="similarity">
    <text evidence="1">Belongs to the beta/gamma-crystallin family.</text>
</comment>
<reference evidence="6" key="1">
    <citation type="journal article" date="2006" name="Science">
        <title>Ancient noncoding elements conserved in the human genome.</title>
        <authorList>
            <person name="Venkatesh B."/>
            <person name="Kirkness E.F."/>
            <person name="Loh Y.H."/>
            <person name="Halpern A.L."/>
            <person name="Lee A.P."/>
            <person name="Johnson J."/>
            <person name="Dandona N."/>
            <person name="Viswanathan L.D."/>
            <person name="Tay A."/>
            <person name="Venter J.C."/>
            <person name="Strausberg R.L."/>
            <person name="Brenner S."/>
        </authorList>
    </citation>
    <scope>NUCLEOTIDE SEQUENCE [LARGE SCALE GENOMIC DNA]</scope>
</reference>
<dbReference type="OMA" id="HANFQGY"/>
<evidence type="ECO:0000259" key="3">
    <source>
        <dbReference type="PROSITE" id="PS50915"/>
    </source>
</evidence>
<accession>V9L9G9</accession>
<reference evidence="6" key="2">
    <citation type="journal article" date="2007" name="PLoS Biol.">
        <title>Survey sequencing and comparative analysis of the elephant shark (Callorhinchus milii) genome.</title>
        <authorList>
            <person name="Venkatesh B."/>
            <person name="Kirkness E.F."/>
            <person name="Loh Y.H."/>
            <person name="Halpern A.L."/>
            <person name="Lee A.P."/>
            <person name="Johnson J."/>
            <person name="Dandona N."/>
            <person name="Viswanathan L.D."/>
            <person name="Tay A."/>
            <person name="Venter J.C."/>
            <person name="Strausberg R.L."/>
            <person name="Brenner S."/>
        </authorList>
    </citation>
    <scope>NUCLEOTIDE SEQUENCE [LARGE SCALE GENOMIC DNA]</scope>
</reference>
<dbReference type="GO" id="GO:0005212">
    <property type="term" value="F:structural constituent of eye lens"/>
    <property type="evidence" value="ECO:0007669"/>
    <property type="project" value="TreeGrafter"/>
</dbReference>
<dbReference type="PANTHER" id="PTHR11818">
    <property type="entry name" value="BETA/GAMMA CRYSTALLIN"/>
    <property type="match status" value="1"/>
</dbReference>
<dbReference type="InterPro" id="IPR001064">
    <property type="entry name" value="Beta/gamma_crystallin"/>
</dbReference>
<evidence type="ECO:0000313" key="4">
    <source>
        <dbReference type="EMBL" id="AFP08662.1"/>
    </source>
</evidence>
<dbReference type="Ensembl" id="ENSCMIT00000028368.1">
    <property type="protein sequence ID" value="ENSCMIP00000027927.1"/>
    <property type="gene ID" value="ENSCMIG00000012145.1"/>
</dbReference>
<dbReference type="GO" id="GO:0007601">
    <property type="term" value="P:visual perception"/>
    <property type="evidence" value="ECO:0007669"/>
    <property type="project" value="TreeGrafter"/>
</dbReference>
<dbReference type="Gene3D" id="2.60.20.10">
    <property type="entry name" value="Crystallins"/>
    <property type="match status" value="2"/>
</dbReference>
<reference evidence="5" key="4">
    <citation type="submission" date="2025-05" db="UniProtKB">
        <authorList>
            <consortium name="Ensembl"/>
        </authorList>
    </citation>
    <scope>IDENTIFICATION</scope>
</reference>
<keyword evidence="2" id="KW-0677">Repeat</keyword>
<dbReference type="GO" id="GO:0002088">
    <property type="term" value="P:lens development in camera-type eye"/>
    <property type="evidence" value="ECO:0007669"/>
    <property type="project" value="TreeGrafter"/>
</dbReference>
<evidence type="ECO:0000313" key="5">
    <source>
        <dbReference type="Ensembl" id="ENSCMIP00000027927.1"/>
    </source>
</evidence>
<dbReference type="EMBL" id="JW876145">
    <property type="protein sequence ID" value="AFP08662.1"/>
    <property type="molecule type" value="mRNA"/>
</dbReference>
<dbReference type="SUPFAM" id="SSF49695">
    <property type="entry name" value="gamma-Crystallin-like"/>
    <property type="match status" value="1"/>
</dbReference>
<dbReference type="InterPro" id="IPR011024">
    <property type="entry name" value="G_crystallin-like"/>
</dbReference>
<evidence type="ECO:0000256" key="1">
    <source>
        <dbReference type="ARBA" id="ARBA00009646"/>
    </source>
</evidence>
<feature type="domain" description="Beta/gamma crystallin 'Greek key'" evidence="3">
    <location>
        <begin position="129"/>
        <end position="169"/>
    </location>
</feature>
<dbReference type="PROSITE" id="PS50915">
    <property type="entry name" value="CRYSTALLIN_BETA_GAMMA"/>
    <property type="match status" value="2"/>
</dbReference>
<name>V9L9G9_CALMI</name>
<dbReference type="GeneTree" id="ENSGT01000000217556"/>
<dbReference type="PANTHER" id="PTHR11818:SF103">
    <property type="entry name" value="BETA_GAMMA CRYSTALLIN 'GREEK KEY' DOMAIN-CONTAINING PROTEIN"/>
    <property type="match status" value="1"/>
</dbReference>
<evidence type="ECO:0000256" key="2">
    <source>
        <dbReference type="ARBA" id="ARBA00022737"/>
    </source>
</evidence>
<keyword evidence="6" id="KW-1185">Reference proteome</keyword>
<protein>
    <submittedName>
        <fullName evidence="4">Ep37-A2</fullName>
    </submittedName>
</protein>
<dbReference type="SMART" id="SM00247">
    <property type="entry name" value="XTALbg"/>
    <property type="match status" value="2"/>
</dbReference>
<dbReference type="InterPro" id="IPR050252">
    <property type="entry name" value="Beta/Gamma-Crystallin"/>
</dbReference>
<sequence>MSSITLYEQPFFKGNSKTFNENVRDLAIYSFLKMVRSLKVEGKPWIAYGGQEFCGDFKIYKEGDHTNLGDFSEKISSLQVIKVSLEDPEIVLYEHINYGGKKVSVLEVNRNVKGAGLEGHISSHKVKKGAWILYTETELHGKRMFSMEDQPNYCILGWNDQVSSLKPLTDEDFHKPI</sequence>
<dbReference type="Pfam" id="PF00030">
    <property type="entry name" value="Crystall"/>
    <property type="match status" value="2"/>
</dbReference>
<reference evidence="4 6" key="3">
    <citation type="journal article" date="2014" name="Nature">
        <title>Elephant shark genome provides unique insights into gnathostome evolution.</title>
        <authorList>
            <consortium name="International Elephant Shark Genome Sequencing Consortium"/>
            <person name="Venkatesh B."/>
            <person name="Lee A.P."/>
            <person name="Ravi V."/>
            <person name="Maurya A.K."/>
            <person name="Lian M.M."/>
            <person name="Swann J.B."/>
            <person name="Ohta Y."/>
            <person name="Flajnik M.F."/>
            <person name="Sutoh Y."/>
            <person name="Kasahara M."/>
            <person name="Hoon S."/>
            <person name="Gangu V."/>
            <person name="Roy S.W."/>
            <person name="Irimia M."/>
            <person name="Korzh V."/>
            <person name="Kondrychyn I."/>
            <person name="Lim Z.W."/>
            <person name="Tay B.H."/>
            <person name="Tohari S."/>
            <person name="Kong K.W."/>
            <person name="Ho S."/>
            <person name="Lorente-Galdos B."/>
            <person name="Quilez J."/>
            <person name="Marques-Bonet T."/>
            <person name="Raney B.J."/>
            <person name="Ingham P.W."/>
            <person name="Tay A."/>
            <person name="Hillier L.W."/>
            <person name="Minx P."/>
            <person name="Boehm T."/>
            <person name="Wilson R.K."/>
            <person name="Brenner S."/>
            <person name="Warren W.C."/>
        </authorList>
    </citation>
    <scope>NUCLEOTIDE SEQUENCE</scope>
    <source>
        <tissue evidence="4">Testis</tissue>
    </source>
</reference>
<evidence type="ECO:0000313" key="6">
    <source>
        <dbReference type="Proteomes" id="UP000314986"/>
    </source>
</evidence>
<dbReference type="AlphaFoldDB" id="V9L9G9"/>
<dbReference type="Proteomes" id="UP000314986">
    <property type="component" value="Unassembled WGS sequence"/>
</dbReference>
<proteinExistence type="evidence at transcript level"/>
<organism evidence="4">
    <name type="scientific">Callorhinchus milii</name>
    <name type="common">Ghost shark</name>
    <dbReference type="NCBI Taxonomy" id="7868"/>
    <lineage>
        <taxon>Eukaryota</taxon>
        <taxon>Metazoa</taxon>
        <taxon>Chordata</taxon>
        <taxon>Craniata</taxon>
        <taxon>Vertebrata</taxon>
        <taxon>Chondrichthyes</taxon>
        <taxon>Holocephali</taxon>
        <taxon>Chimaeriformes</taxon>
        <taxon>Callorhinchidae</taxon>
        <taxon>Callorhinchus</taxon>
    </lineage>
</organism>
<feature type="domain" description="Beta/gamma crystallin 'Greek key'" evidence="3">
    <location>
        <begin position="2"/>
        <end position="42"/>
    </location>
</feature>